<dbReference type="Proteomes" id="UP001071230">
    <property type="component" value="Unassembled WGS sequence"/>
</dbReference>
<dbReference type="Proteomes" id="UP000836597">
    <property type="component" value="Chromosome"/>
</dbReference>
<dbReference type="PANTHER" id="PTHR37423:SF2">
    <property type="entry name" value="MEMBRANE-BOUND LYTIC MUREIN TRANSGLYCOSYLASE C"/>
    <property type="match status" value="1"/>
</dbReference>
<organism evidence="2">
    <name type="scientific">Acididesulfobacillus acetoxydans</name>
    <dbReference type="NCBI Taxonomy" id="1561005"/>
    <lineage>
        <taxon>Bacteria</taxon>
        <taxon>Bacillati</taxon>
        <taxon>Bacillota</taxon>
        <taxon>Clostridia</taxon>
        <taxon>Eubacteriales</taxon>
        <taxon>Peptococcaceae</taxon>
        <taxon>Acididesulfobacillus</taxon>
    </lineage>
</organism>
<dbReference type="EMBL" id="LR746496">
    <property type="protein sequence ID" value="CAA7602940.1"/>
    <property type="molecule type" value="Genomic_DNA"/>
</dbReference>
<name>A0A8S0X709_9FIRM</name>
<dbReference type="KEGG" id="aacx:DEACI_3763"/>
<dbReference type="Gene3D" id="1.10.530.10">
    <property type="match status" value="1"/>
</dbReference>
<sequence>MMNIADLLLICLQQAASPWTGSGADSQEPEQKDGFELLLQETLQQALRLDGSAGAGGAQDTNACQGLEESADRVENPGVSGAGCSDSTGKDVAPLIASAAGKYGIDPALIRQVVKAESGYDSRAVSPAGAEGLMQLMPATARAYGVTDALNPAENIDAGTHFLHDLLARYQGNVPLALAAYNAGPGAVEKYGGIPPYAETQSYVRKILAGLGGFDRLA</sequence>
<evidence type="ECO:0000313" key="2">
    <source>
        <dbReference type="EMBL" id="CAA7602940.1"/>
    </source>
</evidence>
<dbReference type="CDD" id="cd00254">
    <property type="entry name" value="LT-like"/>
    <property type="match status" value="1"/>
</dbReference>
<dbReference type="AlphaFoldDB" id="A0A8S0X709"/>
<evidence type="ECO:0000313" key="4">
    <source>
        <dbReference type="Proteomes" id="UP001071230"/>
    </source>
</evidence>
<dbReference type="EMBL" id="CDGJ01000003">
    <property type="protein sequence ID" value="CEJ05822.1"/>
    <property type="molecule type" value="Genomic_DNA"/>
</dbReference>
<gene>
    <name evidence="3" type="ORF">DEACI_0242</name>
    <name evidence="2" type="ORF">DEACI_3763</name>
</gene>
<reference evidence="3" key="1">
    <citation type="submission" date="2014-11" db="EMBL/GenBank/DDBJ databases">
        <authorList>
            <person name="Hornung B.V."/>
        </authorList>
    </citation>
    <scope>NUCLEOTIDE SEQUENCE</scope>
    <source>
        <strain evidence="3">INE</strain>
    </source>
</reference>
<proteinExistence type="predicted"/>
<evidence type="ECO:0000313" key="3">
    <source>
        <dbReference type="EMBL" id="CEJ05822.1"/>
    </source>
</evidence>
<dbReference type="SUPFAM" id="SSF53955">
    <property type="entry name" value="Lysozyme-like"/>
    <property type="match status" value="1"/>
</dbReference>
<protein>
    <submittedName>
        <fullName evidence="3">Lytic transglycosylase catalytic</fullName>
    </submittedName>
    <submittedName>
        <fullName evidence="2">Transglycosylase SLT domain protein</fullName>
    </submittedName>
</protein>
<accession>A0A8S0X709</accession>
<feature type="domain" description="Transglycosylase SLT" evidence="1">
    <location>
        <begin position="95"/>
        <end position="194"/>
    </location>
</feature>
<dbReference type="InterPro" id="IPR008258">
    <property type="entry name" value="Transglycosylase_SLT_dom_1"/>
</dbReference>
<dbReference type="InterPro" id="IPR023346">
    <property type="entry name" value="Lysozyme-like_dom_sf"/>
</dbReference>
<keyword evidence="4" id="KW-1185">Reference proteome</keyword>
<reference evidence="2" key="2">
    <citation type="submission" date="2020-01" db="EMBL/GenBank/DDBJ databases">
        <authorList>
            <person name="Hornung B."/>
        </authorList>
    </citation>
    <scope>NUCLEOTIDE SEQUENCE</scope>
    <source>
        <strain evidence="2">PacBioINE</strain>
    </source>
</reference>
<evidence type="ECO:0000259" key="1">
    <source>
        <dbReference type="Pfam" id="PF01464"/>
    </source>
</evidence>
<dbReference type="Pfam" id="PF01464">
    <property type="entry name" value="SLT"/>
    <property type="match status" value="1"/>
</dbReference>
<dbReference type="PANTHER" id="PTHR37423">
    <property type="entry name" value="SOLUBLE LYTIC MUREIN TRANSGLYCOSYLASE-RELATED"/>
    <property type="match status" value="1"/>
</dbReference>